<gene>
    <name evidence="1" type="ORF">FMOSSE_LOCUS14390</name>
</gene>
<dbReference type="Proteomes" id="UP000789375">
    <property type="component" value="Unassembled WGS sequence"/>
</dbReference>
<organism evidence="1 2">
    <name type="scientific">Funneliformis mosseae</name>
    <name type="common">Endomycorrhizal fungus</name>
    <name type="synonym">Glomus mosseae</name>
    <dbReference type="NCBI Taxonomy" id="27381"/>
    <lineage>
        <taxon>Eukaryota</taxon>
        <taxon>Fungi</taxon>
        <taxon>Fungi incertae sedis</taxon>
        <taxon>Mucoromycota</taxon>
        <taxon>Glomeromycotina</taxon>
        <taxon>Glomeromycetes</taxon>
        <taxon>Glomerales</taxon>
        <taxon>Glomeraceae</taxon>
        <taxon>Funneliformis</taxon>
    </lineage>
</organism>
<sequence>NEFIHMTEREYKDGEFRPGRCTFHIYCTVCDSLVFICDNTEKCANKHLSECISKIELRRIVYVRSILLKRKIKKRLSPDEIGKLYGVYLSHKKSYECTASNTPEGQKFMKIMNPEMQEEYAKACDEFYVYFRKYYSKYIEIINPAKFTPPYKEYVYYSLGKWIEAKKHQLRRRLDKAIYGSIPDFLRRFTFELISTISYYEKYYVVLRNGPDTAFMLVR</sequence>
<comment type="caution">
    <text evidence="1">The sequence shown here is derived from an EMBL/GenBank/DDBJ whole genome shotgun (WGS) entry which is preliminary data.</text>
</comment>
<evidence type="ECO:0000313" key="2">
    <source>
        <dbReference type="Proteomes" id="UP000789375"/>
    </source>
</evidence>
<feature type="non-terminal residue" evidence="1">
    <location>
        <position position="1"/>
    </location>
</feature>
<name>A0A9N9HYV8_FUNMO</name>
<keyword evidence="2" id="KW-1185">Reference proteome</keyword>
<protein>
    <submittedName>
        <fullName evidence="1">15634_t:CDS:1</fullName>
    </submittedName>
</protein>
<proteinExistence type="predicted"/>
<reference evidence="1" key="1">
    <citation type="submission" date="2021-06" db="EMBL/GenBank/DDBJ databases">
        <authorList>
            <person name="Kallberg Y."/>
            <person name="Tangrot J."/>
            <person name="Rosling A."/>
        </authorList>
    </citation>
    <scope>NUCLEOTIDE SEQUENCE</scope>
    <source>
        <strain evidence="1">87-6 pot B 2015</strain>
    </source>
</reference>
<dbReference type="AlphaFoldDB" id="A0A9N9HYV8"/>
<evidence type="ECO:0000313" key="1">
    <source>
        <dbReference type="EMBL" id="CAG8712020.1"/>
    </source>
</evidence>
<accession>A0A9N9HYV8</accession>
<dbReference type="EMBL" id="CAJVPP010010833">
    <property type="protein sequence ID" value="CAG8712020.1"/>
    <property type="molecule type" value="Genomic_DNA"/>
</dbReference>